<accession>A0ACC3T192</accession>
<evidence type="ECO:0000313" key="1">
    <source>
        <dbReference type="EMBL" id="KAK9237653.1"/>
    </source>
</evidence>
<dbReference type="Proteomes" id="UP001433508">
    <property type="component" value="Unassembled WGS sequence"/>
</dbReference>
<protein>
    <submittedName>
        <fullName evidence="1">Uncharacterized protein</fullName>
    </submittedName>
</protein>
<keyword evidence="2" id="KW-1185">Reference proteome</keyword>
<gene>
    <name evidence="1" type="ORF">V1525DRAFT_376721</name>
</gene>
<proteinExistence type="predicted"/>
<name>A0ACC3T192_LIPKO</name>
<sequence>MSDAHVRLSSPAPPHRRALSPGREAVLQGPLDGTKVSPTLSEIVPVTPLAEAPLSLEEYIDPHIFKQLPRLFPTTSQITYADLQTYTTHSLLARPTLAAIACLAQQFLVQSEPTNYQRILHLWILRLASLSLLSLPLIAEAEAQALSDFNTSDVFRTKTGNSIIPWTLRVLLIKIQTQAHGQLGIAKYYSLAREARIESWKSTKRSSSASTASSASDPSVLPTPRRWETRLFKCGLYVAAMLSHIKDFAAAFEHVSAMRDSCPTDDEHAFERVKIMQVMALLYVEAGDATCMDEWFDKLPNQDADPIPETPTILLEQAVASLSISETPAEDRTERDTLFTRAGEPPQPVTIVTGDTAYFDSDKFGEADAAAVAADNERNCNLAIAYLHDGRVDMARALFKDLIAAGFRFSDLIFRFCLLDELKHEIQRISEFL</sequence>
<dbReference type="EMBL" id="MU971366">
    <property type="protein sequence ID" value="KAK9237653.1"/>
    <property type="molecule type" value="Genomic_DNA"/>
</dbReference>
<evidence type="ECO:0000313" key="2">
    <source>
        <dbReference type="Proteomes" id="UP001433508"/>
    </source>
</evidence>
<organism evidence="1 2">
    <name type="scientific">Lipomyces kononenkoae</name>
    <name type="common">Yeast</name>
    <dbReference type="NCBI Taxonomy" id="34357"/>
    <lineage>
        <taxon>Eukaryota</taxon>
        <taxon>Fungi</taxon>
        <taxon>Dikarya</taxon>
        <taxon>Ascomycota</taxon>
        <taxon>Saccharomycotina</taxon>
        <taxon>Lipomycetes</taxon>
        <taxon>Lipomycetales</taxon>
        <taxon>Lipomycetaceae</taxon>
        <taxon>Lipomyces</taxon>
    </lineage>
</organism>
<reference evidence="2" key="1">
    <citation type="journal article" date="2024" name="Front. Bioeng. Biotechnol.">
        <title>Genome-scale model development and genomic sequencing of the oleaginous clade Lipomyces.</title>
        <authorList>
            <person name="Czajka J.J."/>
            <person name="Han Y."/>
            <person name="Kim J."/>
            <person name="Mondo S.J."/>
            <person name="Hofstad B.A."/>
            <person name="Robles A."/>
            <person name="Haridas S."/>
            <person name="Riley R."/>
            <person name="LaButti K."/>
            <person name="Pangilinan J."/>
            <person name="Andreopoulos W."/>
            <person name="Lipzen A."/>
            <person name="Yan J."/>
            <person name="Wang M."/>
            <person name="Ng V."/>
            <person name="Grigoriev I.V."/>
            <person name="Spatafora J.W."/>
            <person name="Magnuson J.K."/>
            <person name="Baker S.E."/>
            <person name="Pomraning K.R."/>
        </authorList>
    </citation>
    <scope>NUCLEOTIDE SEQUENCE [LARGE SCALE GENOMIC DNA]</scope>
    <source>
        <strain evidence="2">CBS 7786</strain>
    </source>
</reference>
<comment type="caution">
    <text evidence="1">The sequence shown here is derived from an EMBL/GenBank/DDBJ whole genome shotgun (WGS) entry which is preliminary data.</text>
</comment>